<gene>
    <name evidence="6" type="ORF">PCAL00307_LOCUS5280</name>
    <name evidence="7" type="ORF">PECAL_1P24840</name>
</gene>
<evidence type="ECO:0000313" key="7">
    <source>
        <dbReference type="EMBL" id="CAH0366016.1"/>
    </source>
</evidence>
<feature type="domain" description="Fatty acid desaturase" evidence="4">
    <location>
        <begin position="204"/>
        <end position="459"/>
    </location>
</feature>
<keyword evidence="8" id="KW-1185">Reference proteome</keyword>
<evidence type="ECO:0000256" key="3">
    <source>
        <dbReference type="SAM" id="Phobius"/>
    </source>
</evidence>
<feature type="transmembrane region" description="Helical" evidence="3">
    <location>
        <begin position="289"/>
        <end position="310"/>
    </location>
</feature>
<keyword evidence="3" id="KW-0812">Transmembrane</keyword>
<dbReference type="InterPro" id="IPR036400">
    <property type="entry name" value="Cyt_B5-like_heme/steroid_sf"/>
</dbReference>
<evidence type="ECO:0000259" key="4">
    <source>
        <dbReference type="Pfam" id="PF00487"/>
    </source>
</evidence>
<protein>
    <recommendedName>
        <fullName evidence="9">Cytochrome b5 heme-binding domain-containing protein</fullName>
    </recommendedName>
</protein>
<sequence length="2102" mass="233234">MGRGGQRPPSPATLAAIVPPLRDDELQHYTVLEGAAYDLRKLGDRHPGGALALTFAGGRDLSRTWAGLHGFADPQKTRAWLTHMRVRDKELERRIVRRAKPDAYSEGDNVSAHLARIEREASSFNELSQKGRVPPSEPPSHLIERDLGGELGTRVRWLFRRKAHASKTSLNAATKAPTAYWPWLIVVVTAFLASYVSWCRGSYVGLIALGPLGQLLAFAVMHDASHYAISTKRWVNVALAYAGVAYTSPHEWTLQHVLGHHVAPNVEGEDPDVVHARRYMKALTGVGKAFDALLVWLVALPAAITLLAPVRVRKNDGVYPASTVHEGERSMIRHVAHFAGRLIHALAFFLWPFYVYSPLTAVTWVLIPACSGSLVFMAVTQVAHLLEATIEGPSNAPRSWASQQIANACDFAPDSPLVARLTGGLNRQVEHHLFPTVHHSHLPELSSIVQDVTKRRGLDHHVLPSATKALGDHLAFLRSLEEAPPLPVVYDGTVVHARAPIANEPRHRFSASHAMWLLPLDDPEAMRTLEKGCIRWRAADHLRSRPGERKTPKDVADAVRSLCRERGGSLKRVDSPDSVIKHFQGSRRTGLGSVSLLTMPRTFGYVFNPISVYYVRDANDKPAYVVFEVSNTPWLEETLYVHPVNTKDTYEDMKKMHVSPFQPMGQMYKWTAPFPSENVSLRVDVSRNDKPYFVATFDGAASTAPSTTLGRVRTALKLTPHTAVLLIHAHAALLLAKGAKFYPHPSGVKTAMSRCIEVIYHSRYRLLAYYLLRRLHAPQYLIATAAVSVLQRAASVLSRKSSSKNVSSKDTKDVPFEMVESPKNNSTPMLATEENLAGNATGKRVAIIGSGIAGNGAAYLLKKRGVDVTVFEASSIPGGHALTVEVEGRAVDVGFQVFNLANYPRLSKLFDELGVQHVQSDMSLSCEGTQCWSSKNPLVGCLLSPSKLWQRLSLLMEILKFEKKCKQLLQSEEDPSLSIQEWLNENNFSERLAREYCEPMVGAIWSRTQGDVLDEFPILGVAQFLANHYMLDRSRPAWRTPRLRSQDYVTKLVEKVGRDAYRLSSRVRAVHKDRSNKWLIESDSPTALAFDAVILACDAPTASTILGDQAPDLLKQLKVTQNDVCVHRDASLMPSDRNAWAAWNCRPNGVLTYWANVLQPGVDDQDLFITLNGSTPAPLWRRTLQHPVLDAASQKWRESLPSLQGNEGIYFAGAWCGFGFHEDGLKSAYDAVDALCGTTTPIARSPFVASSSLTKTALRCVCRGARALAARTADKTRPRPEIVLTLPEGLDLIAADAVSSKERVEVRILDGRAAWRLLADPSMGLAEGYMEGSLDLKPSIRAVLHAALKCKNKDAGDSPQNVASRSLLTVGKRFTDVIQHAFNANTKSGSLKNIAAHYDLSNAFYELWLDETLTYSSALYDDHEPYLRREGLLVDDGRRGTVDEDASDDVLAAAQRRKLDSLLDKAGVRDGDRILEIGCGWGSLALRCTERFPNCEYVAITISREQLNEASQRLEGKSNARVVFCDYRDARDKLGLFDRVLSCEMIEAVGHAFLPSYFSAIHACLKGGGSASLQIITVPDERYASYIKGSDFIRKHVFPGSSLVCLEAVKKALPKLGSLALRLDDAATLSMGVSYARTLRAWRVRFDAVEDQVSKLGFDDVFVRKWRYYLDYCEAGFACGHIDVKQIRLEKTDESLAREATEGAHGSKPISVKDMTIKAVKGVATTAFERGLLPDFVTRYGIRQLSAQQLRHCDDAGRAANNGEAGLAGSQEKLRETIQALLEAPVAVCTSEANEQHYEVDARFYGLCLGPHRKYSACLYEGAEPKWPGNKLQKDAARLLPKAEKDSLDQVAARGDITQATKAILDCGCGWGSASLYLADRFRNAQVVGVSNSHSQRRYIMGQAQERGLTNLQIVTLDLSKEPLTKALDALQSRLPGQYFERGVSIEMFEHMKNYKALFEKITAVLQDQGRFFVHVFCHRQYAYHFVAKSDADWMAKYFFAGGTMPSADLFVHFAARKDAPVALVDHWRNSGVHYALTAEGWLQNMDANAAEVREILKEAYPENETELWFHRWRAFYLACVELFGYDGGQEWCIGHYLFEKR</sequence>
<dbReference type="InterPro" id="IPR029063">
    <property type="entry name" value="SAM-dependent_MTases_sf"/>
</dbReference>
<dbReference type="CDD" id="cd02440">
    <property type="entry name" value="AdoMet_MTases"/>
    <property type="match status" value="2"/>
</dbReference>
<feature type="region of interest" description="Disordered" evidence="2">
    <location>
        <begin position="125"/>
        <end position="145"/>
    </location>
</feature>
<dbReference type="Proteomes" id="UP000789595">
    <property type="component" value="Unassembled WGS sequence"/>
</dbReference>
<organism evidence="6">
    <name type="scientific">Pelagomonas calceolata</name>
    <dbReference type="NCBI Taxonomy" id="35677"/>
    <lineage>
        <taxon>Eukaryota</taxon>
        <taxon>Sar</taxon>
        <taxon>Stramenopiles</taxon>
        <taxon>Ochrophyta</taxon>
        <taxon>Pelagophyceae</taxon>
        <taxon>Pelagomonadales</taxon>
        <taxon>Pelagomonadaceae</taxon>
        <taxon>Pelagomonas</taxon>
    </lineage>
</organism>
<dbReference type="CDD" id="cd03506">
    <property type="entry name" value="Delta6-FADS-like"/>
    <property type="match status" value="1"/>
</dbReference>
<evidence type="ECO:0000313" key="8">
    <source>
        <dbReference type="Proteomes" id="UP000789595"/>
    </source>
</evidence>
<dbReference type="PANTHER" id="PTHR43832">
    <property type="match status" value="1"/>
</dbReference>
<reference evidence="6" key="1">
    <citation type="submission" date="2021-01" db="EMBL/GenBank/DDBJ databases">
        <authorList>
            <person name="Corre E."/>
            <person name="Pelletier E."/>
            <person name="Niang G."/>
            <person name="Scheremetjew M."/>
            <person name="Finn R."/>
            <person name="Kale V."/>
            <person name="Holt S."/>
            <person name="Cochrane G."/>
            <person name="Meng A."/>
            <person name="Brown T."/>
            <person name="Cohen L."/>
        </authorList>
    </citation>
    <scope>NUCLEOTIDE SEQUENCE</scope>
    <source>
        <strain evidence="6">CCMP1756</strain>
    </source>
</reference>
<dbReference type="InterPro" id="IPR010775">
    <property type="entry name" value="DUF1365"/>
</dbReference>
<evidence type="ECO:0008006" key="9">
    <source>
        <dbReference type="Google" id="ProtNLM"/>
    </source>
</evidence>
<dbReference type="PANTHER" id="PTHR43832:SF1">
    <property type="entry name" value="S-ADENOSYL-L-METHIONINE-DEPENDENT METHYLTRANSFERASES SUPERFAMILY PROTEIN"/>
    <property type="match status" value="1"/>
</dbReference>
<dbReference type="InterPro" id="IPR036188">
    <property type="entry name" value="FAD/NAD-bd_sf"/>
</dbReference>
<dbReference type="SUPFAM" id="SSF51905">
    <property type="entry name" value="FAD/NAD(P)-binding domain"/>
    <property type="match status" value="1"/>
</dbReference>
<reference evidence="7" key="2">
    <citation type="submission" date="2021-11" db="EMBL/GenBank/DDBJ databases">
        <authorList>
            <consortium name="Genoscope - CEA"/>
            <person name="William W."/>
        </authorList>
    </citation>
    <scope>NUCLEOTIDE SEQUENCE</scope>
</reference>
<dbReference type="Gene3D" id="3.40.50.150">
    <property type="entry name" value="Vaccinia Virus protein VP39"/>
    <property type="match status" value="2"/>
</dbReference>
<proteinExistence type="inferred from homology"/>
<dbReference type="GO" id="GO:0006629">
    <property type="term" value="P:lipid metabolic process"/>
    <property type="evidence" value="ECO:0007669"/>
    <property type="project" value="InterPro"/>
</dbReference>
<name>A0A7S4E563_9STRA</name>
<dbReference type="EMBL" id="CAKKNE010000001">
    <property type="protein sequence ID" value="CAH0366016.1"/>
    <property type="molecule type" value="Genomic_DNA"/>
</dbReference>
<dbReference type="OrthoDB" id="506498at2759"/>
<dbReference type="InterPro" id="IPR005804">
    <property type="entry name" value="FA_desaturase_dom"/>
</dbReference>
<dbReference type="Pfam" id="PF01593">
    <property type="entry name" value="Amino_oxidase"/>
    <property type="match status" value="1"/>
</dbReference>
<evidence type="ECO:0000256" key="2">
    <source>
        <dbReference type="SAM" id="MobiDB-lite"/>
    </source>
</evidence>
<dbReference type="Gene3D" id="3.50.50.60">
    <property type="entry name" value="FAD/NAD(P)-binding domain"/>
    <property type="match status" value="1"/>
</dbReference>
<accession>A0A7S4E563</accession>
<feature type="transmembrane region" description="Helical" evidence="3">
    <location>
        <begin position="203"/>
        <end position="221"/>
    </location>
</feature>
<keyword evidence="3" id="KW-1133">Transmembrane helix</keyword>
<evidence type="ECO:0000259" key="5">
    <source>
        <dbReference type="Pfam" id="PF01593"/>
    </source>
</evidence>
<dbReference type="SUPFAM" id="SSF55856">
    <property type="entry name" value="Cytochrome b5-like heme/steroid binding domain"/>
    <property type="match status" value="1"/>
</dbReference>
<keyword evidence="3" id="KW-0472">Membrane</keyword>
<dbReference type="InterPro" id="IPR002937">
    <property type="entry name" value="Amino_oxidase"/>
</dbReference>
<feature type="transmembrane region" description="Helical" evidence="3">
    <location>
        <begin position="179"/>
        <end position="196"/>
    </location>
</feature>
<dbReference type="EMBL" id="HBIW01006355">
    <property type="protein sequence ID" value="CAE0689845.1"/>
    <property type="molecule type" value="Transcribed_RNA"/>
</dbReference>
<comment type="similarity">
    <text evidence="1">Belongs to the CFA/CMAS family.</text>
</comment>
<dbReference type="Pfam" id="PF00487">
    <property type="entry name" value="FA_desaturase"/>
    <property type="match status" value="1"/>
</dbReference>
<dbReference type="SUPFAM" id="SSF53335">
    <property type="entry name" value="S-adenosyl-L-methionine-dependent methyltransferases"/>
    <property type="match status" value="2"/>
</dbReference>
<dbReference type="Pfam" id="PF02353">
    <property type="entry name" value="CMAS"/>
    <property type="match status" value="2"/>
</dbReference>
<dbReference type="Pfam" id="PF07103">
    <property type="entry name" value="DUF1365"/>
    <property type="match status" value="1"/>
</dbReference>
<evidence type="ECO:0000256" key="1">
    <source>
        <dbReference type="ARBA" id="ARBA00010815"/>
    </source>
</evidence>
<dbReference type="GO" id="GO:0016491">
    <property type="term" value="F:oxidoreductase activity"/>
    <property type="evidence" value="ECO:0007669"/>
    <property type="project" value="InterPro"/>
</dbReference>
<feature type="domain" description="Amine oxidase" evidence="5">
    <location>
        <begin position="857"/>
        <end position="1112"/>
    </location>
</feature>
<evidence type="ECO:0000313" key="6">
    <source>
        <dbReference type="EMBL" id="CAE0689845.1"/>
    </source>
</evidence>